<evidence type="ECO:0000313" key="11">
    <source>
        <dbReference type="EMBL" id="AZS49459.1"/>
    </source>
</evidence>
<dbReference type="GO" id="GO:0006289">
    <property type="term" value="P:nucleotide-excision repair"/>
    <property type="evidence" value="ECO:0007669"/>
    <property type="project" value="InterPro"/>
</dbReference>
<proteinExistence type="predicted"/>
<dbReference type="GO" id="GO:0004519">
    <property type="term" value="F:endonuclease activity"/>
    <property type="evidence" value="ECO:0007669"/>
    <property type="project" value="UniProtKB-KW"/>
</dbReference>
<dbReference type="Proteomes" id="UP000273143">
    <property type="component" value="Chromosome"/>
</dbReference>
<evidence type="ECO:0000256" key="2">
    <source>
        <dbReference type="ARBA" id="ARBA00022769"/>
    </source>
</evidence>
<dbReference type="EMBL" id="CP029822">
    <property type="protein sequence ID" value="AZS49459.1"/>
    <property type="molecule type" value="Genomic_DNA"/>
</dbReference>
<keyword evidence="3" id="KW-0378">Hydrolase</keyword>
<reference evidence="12" key="1">
    <citation type="submission" date="2018-06" db="EMBL/GenBank/DDBJ databases">
        <title>Complete genome of Pseudomonas insecticola strain QZS01.</title>
        <authorList>
            <person name="Wang J."/>
            <person name="Su Q."/>
        </authorList>
    </citation>
    <scope>NUCLEOTIDE SEQUENCE [LARGE SCALE GENOMIC DNA]</scope>
    <source>
        <strain evidence="12">QZS01</strain>
    </source>
</reference>
<gene>
    <name evidence="11" type="ORF">DM558_01110</name>
</gene>
<evidence type="ECO:0000256" key="9">
    <source>
        <dbReference type="ARBA" id="ARBA00042732"/>
    </source>
</evidence>
<dbReference type="KEGG" id="emo:DM558_01110"/>
<feature type="domain" description="GIY-YIG" evidence="10">
    <location>
        <begin position="11"/>
        <end position="89"/>
    </location>
</feature>
<keyword evidence="1" id="KW-0227">DNA damage</keyword>
<evidence type="ECO:0000256" key="7">
    <source>
        <dbReference type="ARBA" id="ARBA00040756"/>
    </source>
</evidence>
<evidence type="ECO:0000259" key="10">
    <source>
        <dbReference type="PROSITE" id="PS50164"/>
    </source>
</evidence>
<dbReference type="InterPro" id="IPR035901">
    <property type="entry name" value="GIY-YIG_endonuc_sf"/>
</dbReference>
<dbReference type="SUPFAM" id="SSF82771">
    <property type="entry name" value="GIY-YIG endonuclease"/>
    <property type="match status" value="1"/>
</dbReference>
<dbReference type="InterPro" id="IPR000305">
    <property type="entry name" value="GIY-YIG_endonuc"/>
</dbReference>
<name>A0A3Q9JHA9_9GAMM</name>
<dbReference type="GO" id="GO:0016787">
    <property type="term" value="F:hydrolase activity"/>
    <property type="evidence" value="ECO:0007669"/>
    <property type="project" value="UniProtKB-KW"/>
</dbReference>
<dbReference type="Gene3D" id="3.40.1440.10">
    <property type="entry name" value="GIY-YIG endonuclease"/>
    <property type="match status" value="1"/>
</dbReference>
<keyword evidence="11" id="KW-0255">Endonuclease</keyword>
<evidence type="ECO:0000256" key="6">
    <source>
        <dbReference type="ARBA" id="ARBA00023236"/>
    </source>
</evidence>
<evidence type="ECO:0000256" key="4">
    <source>
        <dbReference type="ARBA" id="ARBA00022881"/>
    </source>
</evidence>
<keyword evidence="5" id="KW-0234">DNA repair</keyword>
<keyword evidence="2" id="KW-0228">DNA excision</keyword>
<evidence type="ECO:0000256" key="1">
    <source>
        <dbReference type="ARBA" id="ARBA00022763"/>
    </source>
</evidence>
<protein>
    <recommendedName>
        <fullName evidence="7">Excinuclease cho</fullName>
    </recommendedName>
    <alternativeName>
        <fullName evidence="9">Endonuclease cho</fullName>
    </alternativeName>
    <alternativeName>
        <fullName evidence="8">UvrC homolog protein</fullName>
    </alternativeName>
</protein>
<dbReference type="RefSeq" id="WP_127161672.1">
    <property type="nucleotide sequence ID" value="NZ_CP029822.1"/>
</dbReference>
<keyword evidence="11" id="KW-0540">Nuclease</keyword>
<dbReference type="PANTHER" id="PTHR30562:SF10">
    <property type="entry name" value="EXCINUCLEASE CHO"/>
    <property type="match status" value="1"/>
</dbReference>
<evidence type="ECO:0000256" key="8">
    <source>
        <dbReference type="ARBA" id="ARBA00042138"/>
    </source>
</evidence>
<keyword evidence="4" id="KW-0267">Excision nuclease</keyword>
<organism evidence="11 12">
    <name type="scientific">Entomomonas moraniae</name>
    <dbReference type="NCBI Taxonomy" id="2213226"/>
    <lineage>
        <taxon>Bacteria</taxon>
        <taxon>Pseudomonadati</taxon>
        <taxon>Pseudomonadota</taxon>
        <taxon>Gammaproteobacteria</taxon>
        <taxon>Pseudomonadales</taxon>
        <taxon>Pseudomonadaceae</taxon>
        <taxon>Entomomonas</taxon>
    </lineage>
</organism>
<dbReference type="PANTHER" id="PTHR30562">
    <property type="entry name" value="UVRC/OXIDOREDUCTASE"/>
    <property type="match status" value="1"/>
</dbReference>
<dbReference type="Pfam" id="PF01541">
    <property type="entry name" value="GIY-YIG"/>
    <property type="match status" value="1"/>
</dbReference>
<keyword evidence="6" id="KW-0742">SOS response</keyword>
<keyword evidence="12" id="KW-1185">Reference proteome</keyword>
<dbReference type="InterPro" id="IPR050066">
    <property type="entry name" value="UvrABC_protein_C"/>
</dbReference>
<evidence type="ECO:0000313" key="12">
    <source>
        <dbReference type="Proteomes" id="UP000273143"/>
    </source>
</evidence>
<dbReference type="InterPro" id="IPR047296">
    <property type="entry name" value="GIY-YIG_UvrC_Cho"/>
</dbReference>
<evidence type="ECO:0000256" key="3">
    <source>
        <dbReference type="ARBA" id="ARBA00022801"/>
    </source>
</evidence>
<accession>A0A3Q9JHA9</accession>
<dbReference type="GO" id="GO:0009432">
    <property type="term" value="P:SOS response"/>
    <property type="evidence" value="ECO:0007669"/>
    <property type="project" value="UniProtKB-KW"/>
</dbReference>
<dbReference type="PROSITE" id="PS50164">
    <property type="entry name" value="GIY_YIG"/>
    <property type="match status" value="1"/>
</dbReference>
<dbReference type="AlphaFoldDB" id="A0A3Q9JHA9"/>
<dbReference type="SMART" id="SM00465">
    <property type="entry name" value="GIYc"/>
    <property type="match status" value="1"/>
</dbReference>
<dbReference type="GO" id="GO:0009380">
    <property type="term" value="C:excinuclease repair complex"/>
    <property type="evidence" value="ECO:0007669"/>
    <property type="project" value="TreeGrafter"/>
</dbReference>
<evidence type="ECO:0000256" key="5">
    <source>
        <dbReference type="ARBA" id="ARBA00023204"/>
    </source>
</evidence>
<dbReference type="CDD" id="cd10434">
    <property type="entry name" value="GIY-YIG_UvrC_Cho"/>
    <property type="match status" value="1"/>
</dbReference>
<sequence length="273" mass="32197">MILESCYCLPERPGVYYFYNSENTLLYIGKSINIRKRVLSHFYNINESKRHAEMMHQTTFINYQCTAGELGALLLESAEVKKQQPLFNRRLRQLKHLYSWVLTDDFKPHLMLVDEIKDDQVSVGLYQSPHRAKYWLKKFIEKNQLCAKVLELEKTTRSCFNFQIKRCLGVCCDKEPLDIHNQRLVKAFESFSVISWQWSGPIAIIEEDHLHQLKQCHIINQWRYMTTVTDLNNPINAPLPLFSRDSYQIVISFLKHNNPEIIELSKVDTPVPF</sequence>